<sequence>MTETEMLSKELLKPRVDFHIHALGNDSDKTTIDTAKERNVLAVALGKRGGGILENVEELIRYGQEKGVRVIPATEYFVDNVEGIPGKVDLVAMGFNNNHPSTIEWAGSLKVWNAECARRQVEFLQSKGFTFAELENENQQALEMILRGDHSERAWALALIIASSKKNREALEKFKSQNIEAWEKTEKEQKLIYPNITNLQAKAIWSLILAPGKEGFLSARPPQKGASEFIRTIHEAGGAVLYSPEKNYDPQIWQKLQEIGIDGIMLWHGSTLKSPNGVALSDVVADIKKRGLLILGGSDYDPTKNHWQIGIGGGNTYISPRRLKEFDDYLTKIRDGK</sequence>
<accession>A0A0G1D350</accession>
<gene>
    <name evidence="1" type="ORF">UV20_C0012G0009</name>
</gene>
<protein>
    <recommendedName>
        <fullName evidence="3">PHP domain protein</fullName>
    </recommendedName>
</protein>
<organism evidence="1 2">
    <name type="scientific">Candidatus Magasanikbacteria bacterium GW2011_GWA2_42_32</name>
    <dbReference type="NCBI Taxonomy" id="1619039"/>
    <lineage>
        <taxon>Bacteria</taxon>
        <taxon>Candidatus Magasanikiibacteriota</taxon>
    </lineage>
</organism>
<reference evidence="1 2" key="1">
    <citation type="journal article" date="2015" name="Nature">
        <title>rRNA introns, odd ribosomes, and small enigmatic genomes across a large radiation of phyla.</title>
        <authorList>
            <person name="Brown C.T."/>
            <person name="Hug L.A."/>
            <person name="Thomas B.C."/>
            <person name="Sharon I."/>
            <person name="Castelle C.J."/>
            <person name="Singh A."/>
            <person name="Wilkins M.J."/>
            <person name="Williams K.H."/>
            <person name="Banfield J.F."/>
        </authorList>
    </citation>
    <scope>NUCLEOTIDE SEQUENCE [LARGE SCALE GENOMIC DNA]</scope>
</reference>
<dbReference type="Gene3D" id="3.20.20.140">
    <property type="entry name" value="Metal-dependent hydrolases"/>
    <property type="match status" value="1"/>
</dbReference>
<name>A0A0G1D350_9BACT</name>
<evidence type="ECO:0000313" key="2">
    <source>
        <dbReference type="Proteomes" id="UP000034837"/>
    </source>
</evidence>
<dbReference type="InterPro" id="IPR016195">
    <property type="entry name" value="Pol/histidinol_Pase-like"/>
</dbReference>
<comment type="caution">
    <text evidence="1">The sequence shown here is derived from an EMBL/GenBank/DDBJ whole genome shotgun (WGS) entry which is preliminary data.</text>
</comment>
<evidence type="ECO:0008006" key="3">
    <source>
        <dbReference type="Google" id="ProtNLM"/>
    </source>
</evidence>
<dbReference type="EMBL" id="LCDO01000012">
    <property type="protein sequence ID" value="KKS56433.1"/>
    <property type="molecule type" value="Genomic_DNA"/>
</dbReference>
<dbReference type="AlphaFoldDB" id="A0A0G1D350"/>
<dbReference type="Proteomes" id="UP000034837">
    <property type="component" value="Unassembled WGS sequence"/>
</dbReference>
<dbReference type="SUPFAM" id="SSF89550">
    <property type="entry name" value="PHP domain-like"/>
    <property type="match status" value="1"/>
</dbReference>
<dbReference type="Gene3D" id="1.10.150.650">
    <property type="match status" value="1"/>
</dbReference>
<evidence type="ECO:0000313" key="1">
    <source>
        <dbReference type="EMBL" id="KKS56433.1"/>
    </source>
</evidence>
<proteinExistence type="predicted"/>